<feature type="region of interest" description="Disordered" evidence="1">
    <location>
        <begin position="2397"/>
        <end position="2427"/>
    </location>
</feature>
<organism evidence="3 4">
    <name type="scientific">Trypanosoma brucei gambiense (strain MHOM/CI/86/DAL972)</name>
    <dbReference type="NCBI Taxonomy" id="679716"/>
    <lineage>
        <taxon>Eukaryota</taxon>
        <taxon>Discoba</taxon>
        <taxon>Euglenozoa</taxon>
        <taxon>Kinetoplastea</taxon>
        <taxon>Metakinetoplastina</taxon>
        <taxon>Trypanosomatida</taxon>
        <taxon>Trypanosomatidae</taxon>
        <taxon>Trypanosoma</taxon>
    </lineage>
</organism>
<dbReference type="InterPro" id="IPR023393">
    <property type="entry name" value="START-like_dom_sf"/>
</dbReference>
<proteinExistence type="predicted"/>
<name>D0A8V7_TRYB9</name>
<dbReference type="RefSeq" id="XP_011780372.1">
    <property type="nucleotide sequence ID" value="XM_011782070.1"/>
</dbReference>
<dbReference type="OrthoDB" id="252149at2759"/>
<evidence type="ECO:0000313" key="3">
    <source>
        <dbReference type="EMBL" id="CBH18108.1"/>
    </source>
</evidence>
<feature type="region of interest" description="Disordered" evidence="1">
    <location>
        <begin position="1"/>
        <end position="25"/>
    </location>
</feature>
<dbReference type="InterPro" id="IPR035892">
    <property type="entry name" value="C2_domain_sf"/>
</dbReference>
<dbReference type="SUPFAM" id="SSF49562">
    <property type="entry name" value="C2 domain (Calcium/lipid-binding domain, CaLB)"/>
    <property type="match status" value="1"/>
</dbReference>
<dbReference type="Proteomes" id="UP000002316">
    <property type="component" value="Chromosome 11"/>
</dbReference>
<evidence type="ECO:0000256" key="1">
    <source>
        <dbReference type="SAM" id="MobiDB-lite"/>
    </source>
</evidence>
<dbReference type="InterPro" id="IPR000008">
    <property type="entry name" value="C2_dom"/>
</dbReference>
<dbReference type="PANTHER" id="PTHR39670:SF4">
    <property type="entry name" value="C2 DOMAIN-CONTAINING PROTEIN"/>
    <property type="match status" value="1"/>
</dbReference>
<feature type="domain" description="C2" evidence="2">
    <location>
        <begin position="1723"/>
        <end position="1802"/>
    </location>
</feature>
<dbReference type="Pfam" id="PF00168">
    <property type="entry name" value="C2"/>
    <property type="match status" value="2"/>
</dbReference>
<gene>
    <name evidence="3" type="ORF">TbgDal_XI12270</name>
</gene>
<dbReference type="VEuPathDB" id="TriTrypDB:Tbg972.11.12270"/>
<feature type="domain" description="C2" evidence="2">
    <location>
        <begin position="1294"/>
        <end position="1392"/>
    </location>
</feature>
<protein>
    <recommendedName>
        <fullName evidence="2">C2 domain-containing protein</fullName>
    </recommendedName>
</protein>
<sequence>MSAQFKKENIKGEEGEGRKEKPLHKMTPGGCDAILQEALLLGSYADFWKLATGYTKALCNVYVAPNPYPTPGGGDAADGHNPNSATQNMVKVTTTVPCSLRTFATFITAPRSVRYCEDNVMFCDIIERDNKTKLFHTAYAGDPPCDVVAVHITAAYKVPENTTENNPLCKFVASLRDDKRRGHVPQPLSTIFVYAMKSAEHPKTPPSPPYVRMRFHLSAFIAYEIPGPLVRVVFVHAPGDRTPKMVDRCITKMVCVRNLCQMLEWLNTGGPLTEPVIWENQRPQETPNAHSVGTENTREPNPLVEEPSDVVLQGDNPSSAPGRVFQTLFALHASAAWRLVLQHEGCTVEECEARCCFPAPAFLKAYRFATTIACSLDIFRRLVSDPMQLHRYDPSVEKVELLHSQKGEDTVHIHFKQLSHSAPKQDACILTSNALLQPDEAHRWRLYQLTDNINVVYVQNGIQSTEIPAAGACDRQVVYAMGYVAIPSVKRQPTGAGDGNEGSEALRVYHVVCVDNNTASLADKQLVTIRQHFFRLTGIRNLCEEAKSKPPTCSLPPHTTRDVNDFFESGTLAGFTEVETLEDASLERTSSTNNVRRQLDLVDGMEGYTSHATAHVDTMMNSSSLEKLHQFLLHFAPHYCIEHKQSELDNKLVPAAATLQPSPFTEQQQIYPSVWQAHAPTPDQQKQEVQTAQLVQRGKVSAPPAIQQSGGKAALTWDTSVEEVVPDKQKQEVQTAQLVQCGKVSAPPAIHQIGGKAALTWDTSVEEVVPDKQKQEVQTAQLVQRGKVSAPPAIQQSGGKAALTWDTSVEEVVPDKQKQEVQTAQLVQCGKVSAPPAIQQSGGKAALTWDTSVEEVVPDKQKQEVQTAQLVQCGKVSAPPAIQQSGGKAALTWDTSVEEVVPDKQKQEVQTAQLVQRGKVSAPPAIQQSGGKAALTWDTSVEEVVPDKQKQEVQTAQLVQCGKVSAPPAIHQIGGKAALTWDTSVEEVVPDKQKQEVQTAQLVQCGKVSAPPAIQQSGGKAALTWDTSVEEVVPDKQKQEVQTAQLVQCGKVSAPPAIQQSEKGALDRKEKNVHMKNFMQAIHTEGEPIHRRRDDERLGLQPLQRKKGFQSIPTNLEEEASPVQVIGEESKRNSGEPQPVGGQGDCLARAVREGQEKLTRLTGGWCKGRIEKTSAFGEKDSPVQEVQVKENIPQVTCGLSVWPTPDALKVRREGMSVLKLSQRLELRPARQEPRRQEELIWPMKGGWQGSSGSASDGNEGLLLPMGSRSVDTDDVWEERVKLSDGTFGRKVNNKIQVNVRACRNMPAATQKKHMLSIQISTSSTEAQTGLVPLTLNPIFPHQTILLDEPEDDTVNVTAIVKTEDDRMKRLGEAVVSLRYLHVLDSYTRWISLICNVGTSDAFECGDVCITFRRGTEEGPNGVVSINGKQCEQQQLQWGEAERTQEEEKLRRYVRDVLVSAGNANLHLLEWLVGNCYRKTPGEIDAFIRRYRKDDTIMLTVFEVCGLRTEVGVPLLRPVPCHVLVETSRGSCTTSPVNLQGQAAPLNMVFHLVIGVNEPIRLIVFTGDTAVGETVITTAQDGTRTRVLVSRAGTEEAVPCGTITVGTRRGSVSELTESPKPLRVEVNEENSKRMAYLHHILWMNARSSLHKLDVIAASPLESGRLLEKFGPTAKWYDLRVSLRHWRPTSAAWDSPIVDNTLGTHKREKDGDELLQHVQTVYRRVFAVVHIGLQYHKTFEVRTDCAGEVHFNETFTFSGVCPRRDEVFVSVIGKGLTGTEDHDLGVTVLSMKSLKLQQRTHMTVPLVRQAGTRGARFQGSLYLELFAVNFDGVAANDYEAEMCRPSIRSILYHHAPKELHKAECFLGSYASREKDCLRELRKTYGPDILKLPMAIRLMSLNQLTPYPNSYLKVYLNDTPVIRTEKLSTDDPILFDPEDSKSRARVLVDDVYDVRLRFKVKQTRFLLTKTLCTGDFSLRGMVVSQEGVYWIPLVDNEGVSVGNLCVELKSSAFVYNDTVKRAKDFVEDDVVSLIRRYRPSKVPIMHMIMEKVSNREAAHSEIRREVVTEPVAATVFISVELLSIHRVFFEQTEEDDQQVWPEGETEYVVTAKYGGDESSTTTKNFTPQGNSSTIRLDVRTFRERKAHKLTITVRRQRTLPPPCPVKSSEAQNGKIPRFGPFCKATPVVSKQRPRVIMPQPPSLLHEPEYVGCAVISLRALFTPLLYSTGELVTVPLLYLPPNANGGPAVPDGRDHTGSGVHSEGEVVGNIAFRVRLPAYEQIPSWLQFDATTLEKEIKLDRAAIRYYEERIRNILAEHKSHCLWNMHYRLYEKYVASGHWHRLLRGWRNALLRQFPSANNSNDVPTSSMWYAPSTASDRDLRSDNMNSILERLKGEFSSDDSLVGDVAETEMTGGENSIETGSESESESD</sequence>
<dbReference type="EMBL" id="FN554974">
    <property type="protein sequence ID" value="CBH18108.1"/>
    <property type="molecule type" value="Genomic_DNA"/>
</dbReference>
<reference evidence="4" key="1">
    <citation type="journal article" date="2010" name="PLoS Negl. Trop. Dis.">
        <title>The genome sequence of Trypanosoma brucei gambiense, causative agent of chronic human african trypanosomiasis.</title>
        <authorList>
            <person name="Jackson A.P."/>
            <person name="Sanders M."/>
            <person name="Berry A."/>
            <person name="McQuillan J."/>
            <person name="Aslett M.A."/>
            <person name="Quail M.A."/>
            <person name="Chukualim B."/>
            <person name="Capewell P."/>
            <person name="MacLeod A."/>
            <person name="Melville S.E."/>
            <person name="Gibson W."/>
            <person name="Barry J.D."/>
            <person name="Berriman M."/>
            <person name="Hertz-Fowler C."/>
        </authorList>
    </citation>
    <scope>NUCLEOTIDE SEQUENCE [LARGE SCALE GENOMIC DNA]</scope>
    <source>
        <strain evidence="4">MHOM/CI/86/DAL972</strain>
    </source>
</reference>
<dbReference type="GeneID" id="23866384"/>
<accession>D0A8V7</accession>
<dbReference type="Gene3D" id="3.30.530.20">
    <property type="match status" value="2"/>
</dbReference>
<dbReference type="KEGG" id="tbg:TbgDal_XI12270"/>
<dbReference type="SUPFAM" id="SSF55961">
    <property type="entry name" value="Bet v1-like"/>
    <property type="match status" value="2"/>
</dbReference>
<feature type="compositionally biased region" description="Basic and acidic residues" evidence="1">
    <location>
        <begin position="1"/>
        <end position="20"/>
    </location>
</feature>
<evidence type="ECO:0000259" key="2">
    <source>
        <dbReference type="Pfam" id="PF00168"/>
    </source>
</evidence>
<evidence type="ECO:0000313" key="4">
    <source>
        <dbReference type="Proteomes" id="UP000002316"/>
    </source>
</evidence>
<dbReference type="PANTHER" id="PTHR39670">
    <property type="entry name" value="C2 DOMAIN-CONTAINING PROTEIN-RELATED"/>
    <property type="match status" value="1"/>
</dbReference>